<sequence length="284" mass="30960">MLGWWVKKDIDPERLKRELSQARRLSPKLKRLLRRLKPEKAAELILACWPSLCSSLQANLKVWFKEEGLVEEWLGLLKAGSSEARASVSELLGILGQSRALGLLLSALADRDEAVQMAAAAGLVYLRDPRCLEPLALALAEPQGKIPPARVAQVLVAFGEASIPYLASLLEKVPAEIVARILEILGSIGGPQVLPYLTWGLKNHKAAIRVAAARALGEAGLEEAGEELLRVLTDEDPKVRAAAAYTLGRLKYLRALPYLKRAVEDSSWQVRTSAKVALKALEGT</sequence>
<comment type="function">
    <text evidence="1">Catalyzes the hydroxylation of the N(6)-(4-aminobutyl)-L-lysine intermediate produced by deoxyhypusine synthase/DHPS on a critical lysine of the eukaryotic translation initiation factor 5A/eIF-5A. This is the second step of the post-translational modification of that lysine into an unusual amino acid residue named hypusine. Hypusination is unique to mature eIF-5A factor and is essential for its function.</text>
</comment>
<dbReference type="GO" id="GO:0016491">
    <property type="term" value="F:oxidoreductase activity"/>
    <property type="evidence" value="ECO:0007669"/>
    <property type="project" value="TreeGrafter"/>
</dbReference>
<accession>A0A1W1W341</accession>
<reference evidence="2 3" key="1">
    <citation type="submission" date="2017-04" db="EMBL/GenBank/DDBJ databases">
        <authorList>
            <person name="Afonso C.L."/>
            <person name="Miller P.J."/>
            <person name="Scott M.A."/>
            <person name="Spackman E."/>
            <person name="Goraichik I."/>
            <person name="Dimitrov K.M."/>
            <person name="Suarez D.L."/>
            <person name="Swayne D.E."/>
        </authorList>
    </citation>
    <scope>NUCLEOTIDE SEQUENCE [LARGE SCALE GENOMIC DNA]</scope>
    <source>
        <strain evidence="2 3">ToBE</strain>
    </source>
</reference>
<dbReference type="Gene3D" id="1.25.10.10">
    <property type="entry name" value="Leucine-rich Repeat Variant"/>
    <property type="match status" value="2"/>
</dbReference>
<evidence type="ECO:0000256" key="1">
    <source>
        <dbReference type="ARBA" id="ARBA00045876"/>
    </source>
</evidence>
<dbReference type="InterPro" id="IPR016024">
    <property type="entry name" value="ARM-type_fold"/>
</dbReference>
<dbReference type="InterPro" id="IPR004155">
    <property type="entry name" value="PBS_lyase_HEAT"/>
</dbReference>
<evidence type="ECO:0000313" key="3">
    <source>
        <dbReference type="Proteomes" id="UP000192569"/>
    </source>
</evidence>
<name>A0A1W1W341_9FIRM</name>
<dbReference type="RefSeq" id="WP_084666871.1">
    <property type="nucleotide sequence ID" value="NZ_LT838272.1"/>
</dbReference>
<organism evidence="2 3">
    <name type="scientific">Thermanaeromonas toyohensis ToBE</name>
    <dbReference type="NCBI Taxonomy" id="698762"/>
    <lineage>
        <taxon>Bacteria</taxon>
        <taxon>Bacillati</taxon>
        <taxon>Bacillota</taxon>
        <taxon>Clostridia</taxon>
        <taxon>Neomoorellales</taxon>
        <taxon>Neomoorellaceae</taxon>
        <taxon>Thermanaeromonas</taxon>
    </lineage>
</organism>
<dbReference type="PROSITE" id="PS50077">
    <property type="entry name" value="HEAT_REPEAT"/>
    <property type="match status" value="1"/>
</dbReference>
<dbReference type="InterPro" id="IPR011989">
    <property type="entry name" value="ARM-like"/>
</dbReference>
<dbReference type="PANTHER" id="PTHR12697">
    <property type="entry name" value="PBS LYASE HEAT-LIKE PROTEIN"/>
    <property type="match status" value="1"/>
</dbReference>
<proteinExistence type="predicted"/>
<dbReference type="SMART" id="SM00567">
    <property type="entry name" value="EZ_HEAT"/>
    <property type="match status" value="4"/>
</dbReference>
<dbReference type="Proteomes" id="UP000192569">
    <property type="component" value="Chromosome I"/>
</dbReference>
<keyword evidence="3" id="KW-1185">Reference proteome</keyword>
<dbReference type="Pfam" id="PF03130">
    <property type="entry name" value="HEAT_PBS"/>
    <property type="match status" value="1"/>
</dbReference>
<dbReference type="STRING" id="698762.SAMN00808754_3230"/>
<dbReference type="OrthoDB" id="420201at2"/>
<dbReference type="PANTHER" id="PTHR12697:SF5">
    <property type="entry name" value="DEOXYHYPUSINE HYDROXYLASE"/>
    <property type="match status" value="1"/>
</dbReference>
<dbReference type="SUPFAM" id="SSF48371">
    <property type="entry name" value="ARM repeat"/>
    <property type="match status" value="1"/>
</dbReference>
<protein>
    <submittedName>
        <fullName evidence="2">HEAT repeat-containing protein</fullName>
    </submittedName>
</protein>
<evidence type="ECO:0000313" key="2">
    <source>
        <dbReference type="EMBL" id="SMC00038.1"/>
    </source>
</evidence>
<dbReference type="Pfam" id="PF13646">
    <property type="entry name" value="HEAT_2"/>
    <property type="match status" value="1"/>
</dbReference>
<dbReference type="InterPro" id="IPR021133">
    <property type="entry name" value="HEAT_type_2"/>
</dbReference>
<dbReference type="AlphaFoldDB" id="A0A1W1W341"/>
<dbReference type="EMBL" id="LT838272">
    <property type="protein sequence ID" value="SMC00038.1"/>
    <property type="molecule type" value="Genomic_DNA"/>
</dbReference>
<gene>
    <name evidence="2" type="ORF">SAMN00808754_3230</name>
</gene>